<dbReference type="RefSeq" id="WP_380954347.1">
    <property type="nucleotide sequence ID" value="NZ_JBHMDI010000004.1"/>
</dbReference>
<protein>
    <submittedName>
        <fullName evidence="2">Uncharacterized protein</fullName>
    </submittedName>
</protein>
<feature type="region of interest" description="Disordered" evidence="1">
    <location>
        <begin position="116"/>
        <end position="165"/>
    </location>
</feature>
<reference evidence="2 3" key="1">
    <citation type="submission" date="2024-09" db="EMBL/GenBank/DDBJ databases">
        <authorList>
            <person name="Sun Q."/>
            <person name="Mori K."/>
        </authorList>
    </citation>
    <scope>NUCLEOTIDE SEQUENCE [LARGE SCALE GENOMIC DNA]</scope>
    <source>
        <strain evidence="2 3">JCM 9767</strain>
    </source>
</reference>
<dbReference type="EMBL" id="JBHMDI010000004">
    <property type="protein sequence ID" value="MFB9346344.1"/>
    <property type="molecule type" value="Genomic_DNA"/>
</dbReference>
<gene>
    <name evidence="2" type="ORF">ACFFUA_02515</name>
</gene>
<keyword evidence="3" id="KW-1185">Reference proteome</keyword>
<proteinExistence type="predicted"/>
<feature type="compositionally biased region" description="Basic and acidic residues" evidence="1">
    <location>
        <begin position="127"/>
        <end position="137"/>
    </location>
</feature>
<sequence length="165" mass="17711">MSLARVLLDSGRPVDLSELRMSSTYGGPPEGCPCKPLDDRRIERLLRSAEHAFPGAPVHPVPPPREYPDQYAGAFGPVEALPAVTCVGGFRSEALDPARDRSLYRSRLTVVRFQPSPRVPSGCDAEPSLRDLSWERPAEDEELRGPASGSLRARGDGCAGDGCAG</sequence>
<comment type="caution">
    <text evidence="2">The sequence shown here is derived from an EMBL/GenBank/DDBJ whole genome shotgun (WGS) entry which is preliminary data.</text>
</comment>
<evidence type="ECO:0000256" key="1">
    <source>
        <dbReference type="SAM" id="MobiDB-lite"/>
    </source>
</evidence>
<name>A0ABV5L2E3_9ACTN</name>
<evidence type="ECO:0000313" key="2">
    <source>
        <dbReference type="EMBL" id="MFB9346344.1"/>
    </source>
</evidence>
<accession>A0ABV5L2E3</accession>
<dbReference type="Proteomes" id="UP001589753">
    <property type="component" value="Unassembled WGS sequence"/>
</dbReference>
<evidence type="ECO:0000313" key="3">
    <source>
        <dbReference type="Proteomes" id="UP001589753"/>
    </source>
</evidence>
<organism evidence="2 3">
    <name type="scientific">Streptomyces heliomycini</name>
    <dbReference type="NCBI Taxonomy" id="284032"/>
    <lineage>
        <taxon>Bacteria</taxon>
        <taxon>Bacillati</taxon>
        <taxon>Actinomycetota</taxon>
        <taxon>Actinomycetes</taxon>
        <taxon>Kitasatosporales</taxon>
        <taxon>Streptomycetaceae</taxon>
        <taxon>Streptomyces</taxon>
    </lineage>
</organism>